<feature type="domain" description="HD-GYP" evidence="1">
    <location>
        <begin position="52"/>
        <end position="247"/>
    </location>
</feature>
<sequence length="252" mass="28206">MDRKPFPVPESFSAACSECGAVSHGRLYLRSGDQNTCENCLLDARKHLGGWGGHPYELFVEAIAEAMDLREKETGLHSKRVAAHTLLLARHHYQKAKDLQEVYWGSLLHDIGKIGVPDAVLLKPGKLSDQEWQIMQEHPRNGHLILEKLPFLSMAADIVLCHEERFDGSGYPAGLKGEAIPLAARLFAVIDTLDAMTFDRPYRKALPFETARAEILRMAGTQFDPQAVDTFLLEESALREVSEMEFLSAHRT</sequence>
<dbReference type="AlphaFoldDB" id="Q21SB3"/>
<dbReference type="STRING" id="338969.Rfer_3638"/>
<dbReference type="Gene3D" id="1.10.3210.10">
    <property type="entry name" value="Hypothetical protein af1432"/>
    <property type="match status" value="1"/>
</dbReference>
<dbReference type="InterPro" id="IPR037522">
    <property type="entry name" value="HD_GYP_dom"/>
</dbReference>
<organism evidence="2 3">
    <name type="scientific">Albidiferax ferrireducens (strain ATCC BAA-621 / DSM 15236 / T118)</name>
    <name type="common">Rhodoferax ferrireducens</name>
    <dbReference type="NCBI Taxonomy" id="338969"/>
    <lineage>
        <taxon>Bacteria</taxon>
        <taxon>Pseudomonadati</taxon>
        <taxon>Pseudomonadota</taxon>
        <taxon>Betaproteobacteria</taxon>
        <taxon>Burkholderiales</taxon>
        <taxon>Comamonadaceae</taxon>
        <taxon>Rhodoferax</taxon>
    </lineage>
</organism>
<protein>
    <submittedName>
        <fullName evidence="2">Metal dependent phosphohydrolase</fullName>
    </submittedName>
</protein>
<dbReference type="eggNOG" id="COG3437">
    <property type="taxonomic scope" value="Bacteria"/>
</dbReference>
<name>Q21SB3_ALBFT</name>
<dbReference type="PANTHER" id="PTHR45228">
    <property type="entry name" value="CYCLIC DI-GMP PHOSPHODIESTERASE TM_0186-RELATED"/>
    <property type="match status" value="1"/>
</dbReference>
<evidence type="ECO:0000313" key="3">
    <source>
        <dbReference type="Proteomes" id="UP000008332"/>
    </source>
</evidence>
<proteinExistence type="predicted"/>
<keyword evidence="2" id="KW-0378">Hydrolase</keyword>
<reference evidence="3" key="1">
    <citation type="submission" date="2006-02" db="EMBL/GenBank/DDBJ databases">
        <title>Complete sequence of chromosome of Rhodoferax ferrireducens DSM 15236.</title>
        <authorList>
            <person name="Copeland A."/>
            <person name="Lucas S."/>
            <person name="Lapidus A."/>
            <person name="Barry K."/>
            <person name="Detter J.C."/>
            <person name="Glavina del Rio T."/>
            <person name="Hammon N."/>
            <person name="Israni S."/>
            <person name="Pitluck S."/>
            <person name="Brettin T."/>
            <person name="Bruce D."/>
            <person name="Han C."/>
            <person name="Tapia R."/>
            <person name="Gilna P."/>
            <person name="Kiss H."/>
            <person name="Schmutz J."/>
            <person name="Larimer F."/>
            <person name="Land M."/>
            <person name="Kyrpides N."/>
            <person name="Ivanova N."/>
            <person name="Richardson P."/>
        </authorList>
    </citation>
    <scope>NUCLEOTIDE SEQUENCE [LARGE SCALE GENOMIC DNA]</scope>
    <source>
        <strain evidence="3">ATCC BAA-621 / DSM 15236 / T118</strain>
    </source>
</reference>
<dbReference type="InterPro" id="IPR003607">
    <property type="entry name" value="HD/PDEase_dom"/>
</dbReference>
<dbReference type="Proteomes" id="UP000008332">
    <property type="component" value="Chromosome"/>
</dbReference>
<dbReference type="EMBL" id="CP000267">
    <property type="protein sequence ID" value="ABD71340.1"/>
    <property type="molecule type" value="Genomic_DNA"/>
</dbReference>
<dbReference type="PANTHER" id="PTHR45228:SF5">
    <property type="entry name" value="CYCLIC DI-GMP PHOSPHODIESTERASE VC_1348-RELATED"/>
    <property type="match status" value="1"/>
</dbReference>
<dbReference type="GO" id="GO:0008081">
    <property type="term" value="F:phosphoric diester hydrolase activity"/>
    <property type="evidence" value="ECO:0007669"/>
    <property type="project" value="UniProtKB-ARBA"/>
</dbReference>
<dbReference type="Pfam" id="PF13487">
    <property type="entry name" value="HD_5"/>
    <property type="match status" value="1"/>
</dbReference>
<dbReference type="KEGG" id="rfr:Rfer_3638"/>
<dbReference type="SUPFAM" id="SSF109604">
    <property type="entry name" value="HD-domain/PDEase-like"/>
    <property type="match status" value="1"/>
</dbReference>
<evidence type="ECO:0000313" key="2">
    <source>
        <dbReference type="EMBL" id="ABD71340.1"/>
    </source>
</evidence>
<dbReference type="SMART" id="SM00471">
    <property type="entry name" value="HDc"/>
    <property type="match status" value="1"/>
</dbReference>
<dbReference type="PROSITE" id="PS51832">
    <property type="entry name" value="HD_GYP"/>
    <property type="match status" value="1"/>
</dbReference>
<dbReference type="HOGENOM" id="CLU_000445_92_3_4"/>
<dbReference type="InterPro" id="IPR052020">
    <property type="entry name" value="Cyclic_di-GMP/3'3'-cGAMP_PDE"/>
</dbReference>
<dbReference type="CDD" id="cd00077">
    <property type="entry name" value="HDc"/>
    <property type="match status" value="1"/>
</dbReference>
<accession>Q21SB3</accession>
<keyword evidence="3" id="KW-1185">Reference proteome</keyword>
<evidence type="ECO:0000259" key="1">
    <source>
        <dbReference type="PROSITE" id="PS51832"/>
    </source>
</evidence>
<gene>
    <name evidence="2" type="ordered locus">Rfer_3638</name>
</gene>
<dbReference type="OrthoDB" id="9763857at2"/>